<dbReference type="InterPro" id="IPR036286">
    <property type="entry name" value="LexA/Signal_pep-like_sf"/>
</dbReference>
<dbReference type="EC" id="3.4.21.89" evidence="5"/>
<reference evidence="8 9" key="1">
    <citation type="submission" date="2020-08" db="EMBL/GenBank/DDBJ databases">
        <title>Genome public.</title>
        <authorList>
            <person name="Liu C."/>
            <person name="Sun Q."/>
        </authorList>
    </citation>
    <scope>NUCLEOTIDE SEQUENCE [LARGE SCALE GENOMIC DNA]</scope>
    <source>
        <strain evidence="8 9">BX17</strain>
    </source>
</reference>
<feature type="domain" description="Peptidase S26" evidence="7">
    <location>
        <begin position="52"/>
        <end position="98"/>
    </location>
</feature>
<gene>
    <name evidence="8" type="ORF">H8S54_14190</name>
</gene>
<dbReference type="RefSeq" id="WP_186901693.1">
    <property type="nucleotide sequence ID" value="NZ_JACOOT010000033.1"/>
</dbReference>
<evidence type="ECO:0000256" key="4">
    <source>
        <dbReference type="ARBA" id="ARBA00023136"/>
    </source>
</evidence>
<dbReference type="CDD" id="cd06530">
    <property type="entry name" value="S26_SPase_I"/>
    <property type="match status" value="1"/>
</dbReference>
<proteinExistence type="predicted"/>
<dbReference type="Proteomes" id="UP000652847">
    <property type="component" value="Unassembled WGS sequence"/>
</dbReference>
<comment type="subcellular location">
    <subcellularLocation>
        <location evidence="1">Membrane</location>
    </subcellularLocation>
</comment>
<dbReference type="EMBL" id="JACOOT010000033">
    <property type="protein sequence ID" value="MBC5652221.1"/>
    <property type="molecule type" value="Genomic_DNA"/>
</dbReference>
<evidence type="ECO:0000256" key="5">
    <source>
        <dbReference type="NCBIfam" id="TIGR02228"/>
    </source>
</evidence>
<keyword evidence="9" id="KW-1185">Reference proteome</keyword>
<evidence type="ECO:0000256" key="6">
    <source>
        <dbReference type="SAM" id="Phobius"/>
    </source>
</evidence>
<comment type="caution">
    <text evidence="8">The sequence shown here is derived from an EMBL/GenBank/DDBJ whole genome shotgun (WGS) entry which is preliminary data.</text>
</comment>
<protein>
    <recommendedName>
        <fullName evidence="5">Signal peptidase I</fullName>
        <ecNumber evidence="5">3.4.21.89</ecNumber>
    </recommendedName>
</protein>
<dbReference type="Gene3D" id="2.10.109.10">
    <property type="entry name" value="Umud Fragment, subunit A"/>
    <property type="match status" value="1"/>
</dbReference>
<keyword evidence="8" id="KW-0378">Hydrolase</keyword>
<accession>A0A8I0DS63</accession>
<dbReference type="AlphaFoldDB" id="A0A8I0DS63"/>
<organism evidence="8 9">
    <name type="scientific">Blautia segnis</name>
    <dbReference type="NCBI Taxonomy" id="2763030"/>
    <lineage>
        <taxon>Bacteria</taxon>
        <taxon>Bacillati</taxon>
        <taxon>Bacillota</taxon>
        <taxon>Clostridia</taxon>
        <taxon>Lachnospirales</taxon>
        <taxon>Lachnospiraceae</taxon>
        <taxon>Blautia</taxon>
    </lineage>
</organism>
<dbReference type="NCBIfam" id="TIGR02228">
    <property type="entry name" value="sigpep_I_arch"/>
    <property type="match status" value="1"/>
</dbReference>
<keyword evidence="3 6" id="KW-1133">Transmembrane helix</keyword>
<feature type="transmembrane region" description="Helical" evidence="6">
    <location>
        <begin position="12"/>
        <end position="36"/>
    </location>
</feature>
<evidence type="ECO:0000256" key="1">
    <source>
        <dbReference type="ARBA" id="ARBA00004370"/>
    </source>
</evidence>
<evidence type="ECO:0000256" key="2">
    <source>
        <dbReference type="ARBA" id="ARBA00022692"/>
    </source>
</evidence>
<dbReference type="InterPro" id="IPR001733">
    <property type="entry name" value="Peptidase_S26B"/>
</dbReference>
<evidence type="ECO:0000313" key="9">
    <source>
        <dbReference type="Proteomes" id="UP000652847"/>
    </source>
</evidence>
<name>A0A8I0DS63_9FIRM</name>
<dbReference type="PANTHER" id="PTHR10806">
    <property type="entry name" value="SIGNAL PEPTIDASE COMPLEX CATALYTIC SUBUNIT SEC11"/>
    <property type="match status" value="1"/>
</dbReference>
<dbReference type="GO" id="GO:0016020">
    <property type="term" value="C:membrane"/>
    <property type="evidence" value="ECO:0007669"/>
    <property type="project" value="UniProtKB-SubCell"/>
</dbReference>
<dbReference type="GO" id="GO:0009003">
    <property type="term" value="F:signal peptidase activity"/>
    <property type="evidence" value="ECO:0007669"/>
    <property type="project" value="UniProtKB-EC"/>
</dbReference>
<evidence type="ECO:0000259" key="7">
    <source>
        <dbReference type="Pfam" id="PF10502"/>
    </source>
</evidence>
<dbReference type="SUPFAM" id="SSF51306">
    <property type="entry name" value="LexA/Signal peptidase"/>
    <property type="match status" value="1"/>
</dbReference>
<dbReference type="InterPro" id="IPR019533">
    <property type="entry name" value="Peptidase_S26"/>
</dbReference>
<keyword evidence="4 6" id="KW-0472">Membrane</keyword>
<dbReference type="GO" id="GO:0006465">
    <property type="term" value="P:signal peptide processing"/>
    <property type="evidence" value="ECO:0007669"/>
    <property type="project" value="UniProtKB-UniRule"/>
</dbReference>
<dbReference type="PANTHER" id="PTHR10806:SF6">
    <property type="entry name" value="SIGNAL PEPTIDASE COMPLEX CATALYTIC SUBUNIT SEC11"/>
    <property type="match status" value="1"/>
</dbReference>
<dbReference type="Pfam" id="PF10502">
    <property type="entry name" value="Peptidase_S26"/>
    <property type="match status" value="1"/>
</dbReference>
<sequence length="217" mass="24017">MRKKRTSVVHRICTLVGSLFCFILIPLLLINCTLIIKSITNKNEVPDIGGIFPMVILTDSMNPQLASGDLVICRKVNAKNIKTGDVICFYDPEGNGTATVTHRVTEIITDETGALAWKTKGDANNTEDEKPVRSENLAGIYCWRLPGLGNTAMFMQRTKGILLCVVCPLLLMAAYDKSCDLRQKKEKEKSTEALLAELDVLRAEREEKSGLKGECKL</sequence>
<evidence type="ECO:0000313" key="8">
    <source>
        <dbReference type="EMBL" id="MBC5652221.1"/>
    </source>
</evidence>
<evidence type="ECO:0000256" key="3">
    <source>
        <dbReference type="ARBA" id="ARBA00022989"/>
    </source>
</evidence>
<dbReference type="GO" id="GO:0004252">
    <property type="term" value="F:serine-type endopeptidase activity"/>
    <property type="evidence" value="ECO:0007669"/>
    <property type="project" value="UniProtKB-UniRule"/>
</dbReference>
<keyword evidence="2 6" id="KW-0812">Transmembrane</keyword>